<proteinExistence type="predicted"/>
<feature type="domain" description="Methyltransferase" evidence="1">
    <location>
        <begin position="42"/>
        <end position="159"/>
    </location>
</feature>
<dbReference type="AlphaFoldDB" id="A0A2T1GGW4"/>
<dbReference type="PANTHER" id="PTHR43591">
    <property type="entry name" value="METHYLTRANSFERASE"/>
    <property type="match status" value="1"/>
</dbReference>
<dbReference type="InterPro" id="IPR025714">
    <property type="entry name" value="Methyltranfer_dom"/>
</dbReference>
<dbReference type="GO" id="GO:0008168">
    <property type="term" value="F:methyltransferase activity"/>
    <property type="evidence" value="ECO:0007669"/>
    <property type="project" value="UniProtKB-KW"/>
</dbReference>
<evidence type="ECO:0000259" key="1">
    <source>
        <dbReference type="Pfam" id="PF13847"/>
    </source>
</evidence>
<dbReference type="CDD" id="cd02440">
    <property type="entry name" value="AdoMet_MTases"/>
    <property type="match status" value="1"/>
</dbReference>
<keyword evidence="2" id="KW-0808">Transferase</keyword>
<evidence type="ECO:0000313" key="3">
    <source>
        <dbReference type="Proteomes" id="UP000238937"/>
    </source>
</evidence>
<keyword evidence="2" id="KW-0489">Methyltransferase</keyword>
<dbReference type="EMBL" id="PVWO01000105">
    <property type="protein sequence ID" value="PSB56850.1"/>
    <property type="molecule type" value="Genomic_DNA"/>
</dbReference>
<dbReference type="PANTHER" id="PTHR43591:SF24">
    <property type="entry name" value="2-METHOXY-6-POLYPRENYL-1,4-BENZOQUINOL METHYLASE, MITOCHONDRIAL"/>
    <property type="match status" value="1"/>
</dbReference>
<dbReference type="RefSeq" id="WP_106303815.1">
    <property type="nucleotide sequence ID" value="NZ_PVWO01000105.1"/>
</dbReference>
<gene>
    <name evidence="2" type="ORF">C7B77_10450</name>
</gene>
<protein>
    <submittedName>
        <fullName evidence="2">SAM-dependent methyltransferase</fullName>
    </submittedName>
</protein>
<comment type="caution">
    <text evidence="2">The sequence shown here is derived from an EMBL/GenBank/DDBJ whole genome shotgun (WGS) entry which is preliminary data.</text>
</comment>
<accession>A0A2T1GGW4</accession>
<reference evidence="2 3" key="1">
    <citation type="submission" date="2018-03" db="EMBL/GenBank/DDBJ databases">
        <title>The ancient ancestry and fast evolution of plastids.</title>
        <authorList>
            <person name="Moore K.R."/>
            <person name="Magnabosco C."/>
            <person name="Momper L."/>
            <person name="Gold D.A."/>
            <person name="Bosak T."/>
            <person name="Fournier G.P."/>
        </authorList>
    </citation>
    <scope>NUCLEOTIDE SEQUENCE [LARGE SCALE GENOMIC DNA]</scope>
    <source>
        <strain evidence="2 3">CCALA 037</strain>
    </source>
</reference>
<evidence type="ECO:0000313" key="2">
    <source>
        <dbReference type="EMBL" id="PSB56850.1"/>
    </source>
</evidence>
<dbReference type="OrthoDB" id="9778766at2"/>
<name>A0A2T1GGW4_9CYAN</name>
<dbReference type="SUPFAM" id="SSF53335">
    <property type="entry name" value="S-adenosyl-L-methionine-dependent methyltransferases"/>
    <property type="match status" value="1"/>
</dbReference>
<keyword evidence="3" id="KW-1185">Reference proteome</keyword>
<dbReference type="Gene3D" id="3.40.50.150">
    <property type="entry name" value="Vaccinia Virus protein VP39"/>
    <property type="match status" value="1"/>
</dbReference>
<dbReference type="InterPro" id="IPR029063">
    <property type="entry name" value="SAM-dependent_MTases_sf"/>
</dbReference>
<sequence>MDRILEPEVMDTWQEATAYDAMDFTAVNMAFATDAIALDPNAVKILDVGTGTARIPILMCQQRSQYLITGIDLAQSMLILGQRNVEEANLSQRIRLERVDSKRMPYPDLEYDMIVSNSLVHHLPDPLSFFGEVKRLVRLDGAILIRDLIRPESERIVDELIAKFGGDYDTQQQQLFRDSLKAALTLAEVRELCDRVGFKQVNISQTSELHWTLSRQKLRLMEHQ</sequence>
<dbReference type="Proteomes" id="UP000238937">
    <property type="component" value="Unassembled WGS sequence"/>
</dbReference>
<dbReference type="Pfam" id="PF13847">
    <property type="entry name" value="Methyltransf_31"/>
    <property type="match status" value="1"/>
</dbReference>
<organism evidence="2 3">
    <name type="scientific">Chamaesiphon polymorphus CCALA 037</name>
    <dbReference type="NCBI Taxonomy" id="2107692"/>
    <lineage>
        <taxon>Bacteria</taxon>
        <taxon>Bacillati</taxon>
        <taxon>Cyanobacteriota</taxon>
        <taxon>Cyanophyceae</taxon>
        <taxon>Gomontiellales</taxon>
        <taxon>Chamaesiphonaceae</taxon>
        <taxon>Chamaesiphon</taxon>
    </lineage>
</organism>
<dbReference type="GO" id="GO:0032259">
    <property type="term" value="P:methylation"/>
    <property type="evidence" value="ECO:0007669"/>
    <property type="project" value="UniProtKB-KW"/>
</dbReference>